<name>A0A6M1SAH5_9HYPH</name>
<protein>
    <submittedName>
        <fullName evidence="1">Uncharacterized protein</fullName>
    </submittedName>
</protein>
<comment type="caution">
    <text evidence="1">The sequence shown here is derived from an EMBL/GenBank/DDBJ whole genome shotgun (WGS) entry which is preliminary data.</text>
</comment>
<dbReference type="Proteomes" id="UP000477849">
    <property type="component" value="Unassembled WGS sequence"/>
</dbReference>
<dbReference type="AlphaFoldDB" id="A0A6M1SAH5"/>
<keyword evidence="2" id="KW-1185">Reference proteome</keyword>
<dbReference type="Gene3D" id="3.40.1350.10">
    <property type="match status" value="1"/>
</dbReference>
<sequence>MMQGLIYTVNPDGTLQRMAPSAPESEDRMQSLVAKYPELISDGDGELLLIKREQTILDSEQGAGRWSVDHLFVTRTAVPVLVELKRAVDPRLRREVIGQMLEYAANATAYWQPGKIADSFAMTASQEGADPDKTLADFIGEQDPASFWSQVDANFRAGQVKLVFVADEVSRELARIVEFLNDQMRADVRAVELRWYTSALGHITLSPRIIGETERTASAKRLSQSPGPIATTEWLETHIRPLGPDFERGAFQFLKAIDKWRARAEISNTHASLYVIATDSNERPIYPLHLWATKGEVSFSLKWLFNKPAFADEGIRRELYDQLVEIVGPLSTGNLAGLPSFLVKQLASEDLSEKFTDWGARLIERMKNGASMGA</sequence>
<gene>
    <name evidence="1" type="ORF">G6N76_16835</name>
</gene>
<dbReference type="GO" id="GO:0003676">
    <property type="term" value="F:nucleic acid binding"/>
    <property type="evidence" value="ECO:0007669"/>
    <property type="project" value="InterPro"/>
</dbReference>
<dbReference type="EMBL" id="JAAKZH010000005">
    <property type="protein sequence ID" value="NGO65338.1"/>
    <property type="molecule type" value="Genomic_DNA"/>
</dbReference>
<accession>A0A6M1SAH5</accession>
<dbReference type="InterPro" id="IPR011856">
    <property type="entry name" value="tRNA_endonuc-like_dom_sf"/>
</dbReference>
<evidence type="ECO:0000313" key="2">
    <source>
        <dbReference type="Proteomes" id="UP000477849"/>
    </source>
</evidence>
<proteinExistence type="predicted"/>
<evidence type="ECO:0000313" key="1">
    <source>
        <dbReference type="EMBL" id="NGO65338.1"/>
    </source>
</evidence>
<organism evidence="1 2">
    <name type="scientific">Rhizobium daejeonense</name>
    <dbReference type="NCBI Taxonomy" id="240521"/>
    <lineage>
        <taxon>Bacteria</taxon>
        <taxon>Pseudomonadati</taxon>
        <taxon>Pseudomonadota</taxon>
        <taxon>Alphaproteobacteria</taxon>
        <taxon>Hyphomicrobiales</taxon>
        <taxon>Rhizobiaceae</taxon>
        <taxon>Rhizobium/Agrobacterium group</taxon>
        <taxon>Rhizobium</taxon>
    </lineage>
</organism>
<reference evidence="1 2" key="1">
    <citation type="submission" date="2020-02" db="EMBL/GenBank/DDBJ databases">
        <title>Genome sequence of the type strain CCBAU10050 of Rhizobium daejeonense.</title>
        <authorList>
            <person name="Gao J."/>
            <person name="Sun J."/>
        </authorList>
    </citation>
    <scope>NUCLEOTIDE SEQUENCE [LARGE SCALE GENOMIC DNA]</scope>
    <source>
        <strain evidence="1 2">CCBAU10050</strain>
    </source>
</reference>